<accession>A0ABT9JUR6</accession>
<evidence type="ECO:0000313" key="8">
    <source>
        <dbReference type="Proteomes" id="UP001225906"/>
    </source>
</evidence>
<dbReference type="Pfam" id="PF08281">
    <property type="entry name" value="Sigma70_r4_2"/>
    <property type="match status" value="1"/>
</dbReference>
<evidence type="ECO:0000256" key="2">
    <source>
        <dbReference type="ARBA" id="ARBA00023015"/>
    </source>
</evidence>
<keyword evidence="4" id="KW-0804">Transcription</keyword>
<comment type="caution">
    <text evidence="7">The sequence shown here is derived from an EMBL/GenBank/DDBJ whole genome shotgun (WGS) entry which is preliminary data.</text>
</comment>
<evidence type="ECO:0000256" key="3">
    <source>
        <dbReference type="ARBA" id="ARBA00023082"/>
    </source>
</evidence>
<dbReference type="EMBL" id="JAVCAP010000021">
    <property type="protein sequence ID" value="MDP8568332.1"/>
    <property type="molecule type" value="Genomic_DNA"/>
</dbReference>
<dbReference type="PANTHER" id="PTHR43133:SF63">
    <property type="entry name" value="RNA POLYMERASE SIGMA FACTOR FECI-RELATED"/>
    <property type="match status" value="1"/>
</dbReference>
<feature type="domain" description="RNA polymerase sigma-70 region 2" evidence="5">
    <location>
        <begin position="12"/>
        <end position="77"/>
    </location>
</feature>
<reference evidence="8" key="1">
    <citation type="journal article" date="2019" name="Int. J. Syst. Evol. Microbiol.">
        <title>The Global Catalogue of Microorganisms (GCM) 10K type strain sequencing project: providing services to taxonomists for standard genome sequencing and annotation.</title>
        <authorList>
            <consortium name="The Broad Institute Genomics Platform"/>
            <consortium name="The Broad Institute Genome Sequencing Center for Infectious Disease"/>
            <person name="Wu L."/>
            <person name="Ma J."/>
        </authorList>
    </citation>
    <scope>NUCLEOTIDE SEQUENCE [LARGE SCALE GENOMIC DNA]</scope>
    <source>
        <strain evidence="8">VKM B-3159</strain>
    </source>
</reference>
<evidence type="ECO:0000256" key="1">
    <source>
        <dbReference type="ARBA" id="ARBA00010641"/>
    </source>
</evidence>
<dbReference type="InterPro" id="IPR013324">
    <property type="entry name" value="RNA_pol_sigma_r3/r4-like"/>
</dbReference>
<keyword evidence="8" id="KW-1185">Reference proteome</keyword>
<dbReference type="Proteomes" id="UP001225906">
    <property type="component" value="Unassembled WGS sequence"/>
</dbReference>
<dbReference type="InterPro" id="IPR013249">
    <property type="entry name" value="RNA_pol_sigma70_r4_t2"/>
</dbReference>
<dbReference type="NCBIfam" id="TIGR02937">
    <property type="entry name" value="sigma70-ECF"/>
    <property type="match status" value="1"/>
</dbReference>
<protein>
    <submittedName>
        <fullName evidence="7">Sigma-70 family RNA polymerase sigma factor</fullName>
    </submittedName>
</protein>
<sequence>MHHGVQQQLHHLYSHHHGWLNAWLRKKLSCQHTAADLAQDTFLRVIISDRRPLPEQARAYLTQIAKGLMIDLYRRQRLELAYHEWLLHLSPVEVPSPEQQAVALQSLIQLDKVLDQLPAKVRETFILSRFEQLTYSQIAKRQGISVGAVRKYMLKATQACLEML</sequence>
<gene>
    <name evidence="7" type="ORF">Q9291_10770</name>
</gene>
<evidence type="ECO:0000256" key="4">
    <source>
        <dbReference type="ARBA" id="ARBA00023163"/>
    </source>
</evidence>
<proteinExistence type="inferred from homology"/>
<dbReference type="InterPro" id="IPR007627">
    <property type="entry name" value="RNA_pol_sigma70_r2"/>
</dbReference>
<feature type="domain" description="RNA polymerase sigma factor 70 region 4 type 2" evidence="6">
    <location>
        <begin position="109"/>
        <end position="160"/>
    </location>
</feature>
<dbReference type="SUPFAM" id="SSF88946">
    <property type="entry name" value="Sigma2 domain of RNA polymerase sigma factors"/>
    <property type="match status" value="1"/>
</dbReference>
<dbReference type="InterPro" id="IPR039425">
    <property type="entry name" value="RNA_pol_sigma-70-like"/>
</dbReference>
<name>A0ABT9JUR6_9PROT</name>
<dbReference type="PANTHER" id="PTHR43133">
    <property type="entry name" value="RNA POLYMERASE ECF-TYPE SIGMA FACTO"/>
    <property type="match status" value="1"/>
</dbReference>
<dbReference type="InterPro" id="IPR014284">
    <property type="entry name" value="RNA_pol_sigma-70_dom"/>
</dbReference>
<evidence type="ECO:0000259" key="6">
    <source>
        <dbReference type="Pfam" id="PF08281"/>
    </source>
</evidence>
<dbReference type="SUPFAM" id="SSF88659">
    <property type="entry name" value="Sigma3 and sigma4 domains of RNA polymerase sigma factors"/>
    <property type="match status" value="1"/>
</dbReference>
<dbReference type="CDD" id="cd06171">
    <property type="entry name" value="Sigma70_r4"/>
    <property type="match status" value="1"/>
</dbReference>
<evidence type="ECO:0000313" key="7">
    <source>
        <dbReference type="EMBL" id="MDP8568332.1"/>
    </source>
</evidence>
<dbReference type="Gene3D" id="1.10.10.10">
    <property type="entry name" value="Winged helix-like DNA-binding domain superfamily/Winged helix DNA-binding domain"/>
    <property type="match status" value="1"/>
</dbReference>
<organism evidence="7 8">
    <name type="scientific">Methylophilus aquaticus</name>
    <dbReference type="NCBI Taxonomy" id="1971610"/>
    <lineage>
        <taxon>Bacteria</taxon>
        <taxon>Pseudomonadati</taxon>
        <taxon>Pseudomonadota</taxon>
        <taxon>Betaproteobacteria</taxon>
        <taxon>Nitrosomonadales</taxon>
        <taxon>Methylophilaceae</taxon>
        <taxon>Methylophilus</taxon>
    </lineage>
</organism>
<dbReference type="InterPro" id="IPR013325">
    <property type="entry name" value="RNA_pol_sigma_r2"/>
</dbReference>
<comment type="similarity">
    <text evidence="1">Belongs to the sigma-70 factor family. ECF subfamily.</text>
</comment>
<dbReference type="Pfam" id="PF04542">
    <property type="entry name" value="Sigma70_r2"/>
    <property type="match status" value="1"/>
</dbReference>
<keyword evidence="2" id="KW-0805">Transcription regulation</keyword>
<evidence type="ECO:0000259" key="5">
    <source>
        <dbReference type="Pfam" id="PF04542"/>
    </source>
</evidence>
<keyword evidence="3" id="KW-0731">Sigma factor</keyword>
<dbReference type="InterPro" id="IPR036388">
    <property type="entry name" value="WH-like_DNA-bd_sf"/>
</dbReference>
<dbReference type="Gene3D" id="1.10.1740.10">
    <property type="match status" value="1"/>
</dbReference>